<reference evidence="1 2" key="1">
    <citation type="submission" date="2023-11" db="EMBL/GenBank/DDBJ databases">
        <title>Halocaridina rubra genome assembly.</title>
        <authorList>
            <person name="Smith C."/>
        </authorList>
    </citation>
    <scope>NUCLEOTIDE SEQUENCE [LARGE SCALE GENOMIC DNA]</scope>
    <source>
        <strain evidence="1">EP-1</strain>
        <tissue evidence="1">Whole</tissue>
    </source>
</reference>
<sequence length="367" mass="38156">SGQEDVSGELLRLLASLSRILHLSDDLSTNTLSSTLTLVVPPSKTDMLSEVVWAVVWGVNREGVRGVEGGVGIASVHVTALCGSLATPHLQPGLALATAALVTALAPHASLWIVKHASSYSQLTSAATRCIHLTTHLLCTPRVVQLELSGRGGSAGSDTVAFGSGGSGATSSISPVTIAVLNQMLQLLCTCLGAITALGPDLTDLLCGPGIDVGAWTLFFHPSFRPVSAHDPTAQPSLASLTAVLDLFDSHASKETRGVSPCRSGAPEIGLDVRILATCAEQALLLLLTQSTLALMSPDTSPRDALRVRHGLADEMNSFFTRWLGRRPAVSPLPSTSGSSAISISGHIDLTYLRLAQKLVGRLSATK</sequence>
<comment type="caution">
    <text evidence="1">The sequence shown here is derived from an EMBL/GenBank/DDBJ whole genome shotgun (WGS) entry which is preliminary data.</text>
</comment>
<feature type="non-terminal residue" evidence="1">
    <location>
        <position position="1"/>
    </location>
</feature>
<organism evidence="1 2">
    <name type="scientific">Halocaridina rubra</name>
    <name type="common">Hawaiian red shrimp</name>
    <dbReference type="NCBI Taxonomy" id="373956"/>
    <lineage>
        <taxon>Eukaryota</taxon>
        <taxon>Metazoa</taxon>
        <taxon>Ecdysozoa</taxon>
        <taxon>Arthropoda</taxon>
        <taxon>Crustacea</taxon>
        <taxon>Multicrustacea</taxon>
        <taxon>Malacostraca</taxon>
        <taxon>Eumalacostraca</taxon>
        <taxon>Eucarida</taxon>
        <taxon>Decapoda</taxon>
        <taxon>Pleocyemata</taxon>
        <taxon>Caridea</taxon>
        <taxon>Atyoidea</taxon>
        <taxon>Atyidae</taxon>
        <taxon>Halocaridina</taxon>
    </lineage>
</organism>
<evidence type="ECO:0000313" key="1">
    <source>
        <dbReference type="EMBL" id="KAK7049788.1"/>
    </source>
</evidence>
<dbReference type="Proteomes" id="UP001381693">
    <property type="component" value="Unassembled WGS sequence"/>
</dbReference>
<dbReference type="EMBL" id="JAXCGZ010021517">
    <property type="protein sequence ID" value="KAK7049788.1"/>
    <property type="molecule type" value="Genomic_DNA"/>
</dbReference>
<protein>
    <submittedName>
        <fullName evidence="1">Uncharacterized protein</fullName>
    </submittedName>
</protein>
<dbReference type="AlphaFoldDB" id="A0AAN8ZUE5"/>
<keyword evidence="2" id="KW-1185">Reference proteome</keyword>
<name>A0AAN8ZUE5_HALRR</name>
<proteinExistence type="predicted"/>
<evidence type="ECO:0000313" key="2">
    <source>
        <dbReference type="Proteomes" id="UP001381693"/>
    </source>
</evidence>
<accession>A0AAN8ZUE5</accession>
<gene>
    <name evidence="1" type="ORF">SK128_012067</name>
</gene>